<sequence>MLLAELVLDQSLSRWEEHLPLMLHVIFLALDHGKAWVYEHSKRLLINLIIVLVCRGDHVSLAQSLFNFITISEQGLVNTVC</sequence>
<dbReference type="OrthoDB" id="6287725at2759"/>
<dbReference type="EMBL" id="MU825399">
    <property type="protein sequence ID" value="KAJ7393115.1"/>
    <property type="molecule type" value="Genomic_DNA"/>
</dbReference>
<evidence type="ECO:0000313" key="1">
    <source>
        <dbReference type="EMBL" id="KAJ7393115.1"/>
    </source>
</evidence>
<dbReference type="GO" id="GO:0000902">
    <property type="term" value="P:cell morphogenesis"/>
    <property type="evidence" value="ECO:0007669"/>
    <property type="project" value="InterPro"/>
</dbReference>
<reference evidence="1" key="1">
    <citation type="submission" date="2023-01" db="EMBL/GenBank/DDBJ databases">
        <title>Genome assembly of the deep-sea coral Lophelia pertusa.</title>
        <authorList>
            <person name="Herrera S."/>
            <person name="Cordes E."/>
        </authorList>
    </citation>
    <scope>NUCLEOTIDE SEQUENCE</scope>
    <source>
        <strain evidence="1">USNM1676648</strain>
        <tissue evidence="1">Polyp</tissue>
    </source>
</reference>
<gene>
    <name evidence="1" type="ORF">OS493_008414</name>
</gene>
<accession>A0A9X0A4U4</accession>
<dbReference type="InterPro" id="IPR039867">
    <property type="entry name" value="Furry/Tao3/Mor2"/>
</dbReference>
<dbReference type="Proteomes" id="UP001163046">
    <property type="component" value="Unassembled WGS sequence"/>
</dbReference>
<dbReference type="PANTHER" id="PTHR12295:SF30">
    <property type="entry name" value="PROTEIN FURRY"/>
    <property type="match status" value="1"/>
</dbReference>
<dbReference type="PANTHER" id="PTHR12295">
    <property type="entry name" value="FURRY-RELATED"/>
    <property type="match status" value="1"/>
</dbReference>
<comment type="caution">
    <text evidence="1">The sequence shown here is derived from an EMBL/GenBank/DDBJ whole genome shotgun (WGS) entry which is preliminary data.</text>
</comment>
<proteinExistence type="predicted"/>
<dbReference type="AlphaFoldDB" id="A0A9X0A4U4"/>
<dbReference type="GO" id="GO:0005938">
    <property type="term" value="C:cell cortex"/>
    <property type="evidence" value="ECO:0007669"/>
    <property type="project" value="TreeGrafter"/>
</dbReference>
<dbReference type="GO" id="GO:0031175">
    <property type="term" value="P:neuron projection development"/>
    <property type="evidence" value="ECO:0007669"/>
    <property type="project" value="TreeGrafter"/>
</dbReference>
<protein>
    <submittedName>
        <fullName evidence="1">Uncharacterized protein</fullName>
    </submittedName>
</protein>
<keyword evidence="2" id="KW-1185">Reference proteome</keyword>
<organism evidence="1 2">
    <name type="scientific">Desmophyllum pertusum</name>
    <dbReference type="NCBI Taxonomy" id="174260"/>
    <lineage>
        <taxon>Eukaryota</taxon>
        <taxon>Metazoa</taxon>
        <taxon>Cnidaria</taxon>
        <taxon>Anthozoa</taxon>
        <taxon>Hexacorallia</taxon>
        <taxon>Scleractinia</taxon>
        <taxon>Caryophylliina</taxon>
        <taxon>Caryophylliidae</taxon>
        <taxon>Desmophyllum</taxon>
    </lineage>
</organism>
<name>A0A9X0A4U4_9CNID</name>
<evidence type="ECO:0000313" key="2">
    <source>
        <dbReference type="Proteomes" id="UP001163046"/>
    </source>
</evidence>
<dbReference type="GO" id="GO:0030427">
    <property type="term" value="C:site of polarized growth"/>
    <property type="evidence" value="ECO:0007669"/>
    <property type="project" value="TreeGrafter"/>
</dbReference>